<dbReference type="SUPFAM" id="SSF55469">
    <property type="entry name" value="FMN-dependent nitroreductase-like"/>
    <property type="match status" value="1"/>
</dbReference>
<protein>
    <submittedName>
        <fullName evidence="7">Nitroreductase family protein</fullName>
    </submittedName>
</protein>
<keyword evidence="4" id="KW-0288">FMN</keyword>
<keyword evidence="3" id="KW-0285">Flavoprotein</keyword>
<evidence type="ECO:0000313" key="7">
    <source>
        <dbReference type="EMBL" id="HIZ90266.1"/>
    </source>
</evidence>
<reference evidence="7" key="1">
    <citation type="journal article" date="2021" name="PeerJ">
        <title>Extensive microbial diversity within the chicken gut microbiome revealed by metagenomics and culture.</title>
        <authorList>
            <person name="Gilroy R."/>
            <person name="Ravi A."/>
            <person name="Getino M."/>
            <person name="Pursley I."/>
            <person name="Horton D.L."/>
            <person name="Alikhan N.F."/>
            <person name="Baker D."/>
            <person name="Gharbi K."/>
            <person name="Hall N."/>
            <person name="Watson M."/>
            <person name="Adriaenssens E.M."/>
            <person name="Foster-Nyarko E."/>
            <person name="Jarju S."/>
            <person name="Secka A."/>
            <person name="Antonio M."/>
            <person name="Oren A."/>
            <person name="Chaudhuri R.R."/>
            <person name="La Ragione R."/>
            <person name="Hildebrand F."/>
            <person name="Pallen M.J."/>
        </authorList>
    </citation>
    <scope>NUCLEOTIDE SEQUENCE</scope>
    <source>
        <strain evidence="7">ChiW4-1371</strain>
    </source>
</reference>
<evidence type="ECO:0000256" key="1">
    <source>
        <dbReference type="ARBA" id="ARBA00001917"/>
    </source>
</evidence>
<dbReference type="Gene3D" id="3.40.109.10">
    <property type="entry name" value="NADH Oxidase"/>
    <property type="match status" value="1"/>
</dbReference>
<keyword evidence="5" id="KW-0560">Oxidoreductase</keyword>
<evidence type="ECO:0000256" key="4">
    <source>
        <dbReference type="ARBA" id="ARBA00022643"/>
    </source>
</evidence>
<dbReference type="Pfam" id="PF00881">
    <property type="entry name" value="Nitroreductase"/>
    <property type="match status" value="2"/>
</dbReference>
<organism evidence="7 8">
    <name type="scientific">Candidatus Mucispirillum faecigallinarum</name>
    <dbReference type="NCBI Taxonomy" id="2838699"/>
    <lineage>
        <taxon>Bacteria</taxon>
        <taxon>Pseudomonadati</taxon>
        <taxon>Deferribacterota</taxon>
        <taxon>Deferribacteres</taxon>
        <taxon>Deferribacterales</taxon>
        <taxon>Mucispirillaceae</taxon>
        <taxon>Mucispirillum</taxon>
    </lineage>
</organism>
<dbReference type="AlphaFoldDB" id="A0A9D2GWJ6"/>
<reference evidence="7" key="2">
    <citation type="submission" date="2021-04" db="EMBL/GenBank/DDBJ databases">
        <authorList>
            <person name="Gilroy R."/>
        </authorList>
    </citation>
    <scope>NUCLEOTIDE SEQUENCE</scope>
    <source>
        <strain evidence="7">ChiW4-1371</strain>
    </source>
</reference>
<evidence type="ECO:0000256" key="5">
    <source>
        <dbReference type="ARBA" id="ARBA00023002"/>
    </source>
</evidence>
<comment type="similarity">
    <text evidence="2">Belongs to the nitroreductase family.</text>
</comment>
<dbReference type="EMBL" id="DXAQ01000148">
    <property type="protein sequence ID" value="HIZ90266.1"/>
    <property type="molecule type" value="Genomic_DNA"/>
</dbReference>
<evidence type="ECO:0000256" key="2">
    <source>
        <dbReference type="ARBA" id="ARBA00007118"/>
    </source>
</evidence>
<evidence type="ECO:0000313" key="8">
    <source>
        <dbReference type="Proteomes" id="UP000824176"/>
    </source>
</evidence>
<comment type="caution">
    <text evidence="7">The sequence shown here is derived from an EMBL/GenBank/DDBJ whole genome shotgun (WGS) entry which is preliminary data.</text>
</comment>
<dbReference type="PANTHER" id="PTHR43673:SF2">
    <property type="entry name" value="NITROREDUCTASE"/>
    <property type="match status" value="1"/>
</dbReference>
<proteinExistence type="inferred from homology"/>
<accession>A0A9D2GWJ6</accession>
<evidence type="ECO:0000259" key="6">
    <source>
        <dbReference type="Pfam" id="PF00881"/>
    </source>
</evidence>
<feature type="domain" description="Nitroreductase" evidence="6">
    <location>
        <begin position="7"/>
        <end position="55"/>
    </location>
</feature>
<dbReference type="InterPro" id="IPR000415">
    <property type="entry name" value="Nitroreductase-like"/>
</dbReference>
<comment type="cofactor">
    <cofactor evidence="1">
        <name>FMN</name>
        <dbReference type="ChEBI" id="CHEBI:58210"/>
    </cofactor>
</comment>
<dbReference type="CDD" id="cd02062">
    <property type="entry name" value="Nitro_FMN_reductase"/>
    <property type="match status" value="1"/>
</dbReference>
<name>A0A9D2GWJ6_9BACT</name>
<evidence type="ECO:0000256" key="3">
    <source>
        <dbReference type="ARBA" id="ARBA00022630"/>
    </source>
</evidence>
<gene>
    <name evidence="7" type="ORF">H9804_10000</name>
</gene>
<sequence>MDLELAIKNRRAIRKYNDVLVSEQEINKIIEAGTWAPSACNIQGWHFIVLNKDDLVNIIKKGGGATFLKNINQAILVIYDRTSDNTEYMDYIQSGAACIENMLLMAYSMNIGTCWVNNLPSKRELRKMLNIPWYYDPIGLVTIGKYEQKINERKRKYDLNDLISYGKYDGLNKHGPNRGFIKMYIRRLMRNIYYKMPFKTTLIKLFGQLEKKFDN</sequence>
<dbReference type="Proteomes" id="UP000824176">
    <property type="component" value="Unassembled WGS sequence"/>
</dbReference>
<feature type="domain" description="Nitroreductase" evidence="6">
    <location>
        <begin position="67"/>
        <end position="145"/>
    </location>
</feature>
<dbReference type="PANTHER" id="PTHR43673">
    <property type="entry name" value="NAD(P)H NITROREDUCTASE YDGI-RELATED"/>
    <property type="match status" value="1"/>
</dbReference>
<dbReference type="InterPro" id="IPR029479">
    <property type="entry name" value="Nitroreductase"/>
</dbReference>
<dbReference type="GO" id="GO:0016491">
    <property type="term" value="F:oxidoreductase activity"/>
    <property type="evidence" value="ECO:0007669"/>
    <property type="project" value="UniProtKB-KW"/>
</dbReference>